<protein>
    <recommendedName>
        <fullName evidence="3">Terpene synthase metal-binding domain-containing protein</fullName>
    </recommendedName>
</protein>
<dbReference type="AlphaFoldDB" id="A0A7J8XJZ7"/>
<dbReference type="Gene3D" id="1.10.600.10">
    <property type="entry name" value="Farnesyl Diphosphate Synthase"/>
    <property type="match status" value="1"/>
</dbReference>
<gene>
    <name evidence="1" type="ORF">Goari_015042</name>
</gene>
<evidence type="ECO:0000313" key="1">
    <source>
        <dbReference type="EMBL" id="MBA0687512.1"/>
    </source>
</evidence>
<keyword evidence="2" id="KW-1185">Reference proteome</keyword>
<dbReference type="SUPFAM" id="SSF48576">
    <property type="entry name" value="Terpenoid synthases"/>
    <property type="match status" value="1"/>
</dbReference>
<accession>A0A7J8XJZ7</accession>
<evidence type="ECO:0008006" key="3">
    <source>
        <dbReference type="Google" id="ProtNLM"/>
    </source>
</evidence>
<proteinExistence type="predicted"/>
<comment type="caution">
    <text evidence="1">The sequence shown here is derived from an EMBL/GenBank/DDBJ whole genome shotgun (WGS) entry which is preliminary data.</text>
</comment>
<dbReference type="Proteomes" id="UP000593577">
    <property type="component" value="Unassembled WGS sequence"/>
</dbReference>
<organism evidence="1 2">
    <name type="scientific">Gossypium aridum</name>
    <name type="common">American cotton</name>
    <name type="synonym">Erioxylum aridum</name>
    <dbReference type="NCBI Taxonomy" id="34290"/>
    <lineage>
        <taxon>Eukaryota</taxon>
        <taxon>Viridiplantae</taxon>
        <taxon>Streptophyta</taxon>
        <taxon>Embryophyta</taxon>
        <taxon>Tracheophyta</taxon>
        <taxon>Spermatophyta</taxon>
        <taxon>Magnoliopsida</taxon>
        <taxon>eudicotyledons</taxon>
        <taxon>Gunneridae</taxon>
        <taxon>Pentapetalae</taxon>
        <taxon>rosids</taxon>
        <taxon>malvids</taxon>
        <taxon>Malvales</taxon>
        <taxon>Malvaceae</taxon>
        <taxon>Malvoideae</taxon>
        <taxon>Gossypium</taxon>
    </lineage>
</organism>
<reference evidence="1 2" key="1">
    <citation type="journal article" date="2019" name="Genome Biol. Evol.">
        <title>Insights into the evolution of the New World diploid cottons (Gossypium, subgenus Houzingenia) based on genome sequencing.</title>
        <authorList>
            <person name="Grover C.E."/>
            <person name="Arick M.A. 2nd"/>
            <person name="Thrash A."/>
            <person name="Conover J.L."/>
            <person name="Sanders W.S."/>
            <person name="Peterson D.G."/>
            <person name="Frelichowski J.E."/>
            <person name="Scheffler J.A."/>
            <person name="Scheffler B.E."/>
            <person name="Wendel J.F."/>
        </authorList>
    </citation>
    <scope>NUCLEOTIDE SEQUENCE [LARGE SCALE GENOMIC DNA]</scope>
    <source>
        <strain evidence="1">185</strain>
        <tissue evidence="1">Leaf</tissue>
    </source>
</reference>
<dbReference type="EMBL" id="JABFAA010000007">
    <property type="protein sequence ID" value="MBA0687512.1"/>
    <property type="molecule type" value="Genomic_DNA"/>
</dbReference>
<dbReference type="InterPro" id="IPR008949">
    <property type="entry name" value="Isoprenoid_synthase_dom_sf"/>
</dbReference>
<sequence>MECYIKQYEASKQEAYDEVYKQINNAWKDINEGFLKPRQVPISALNRILNLIRVLDLFCKDHDGSTNVDDSIKASITTLLIDHISV</sequence>
<name>A0A7J8XJZ7_GOSAI</name>
<evidence type="ECO:0000313" key="2">
    <source>
        <dbReference type="Proteomes" id="UP000593577"/>
    </source>
</evidence>